<comment type="subcellular location">
    <subcellularLocation>
        <location evidence="1">Membrane</location>
        <topology evidence="1">Multi-pass membrane protein</topology>
    </subcellularLocation>
</comment>
<sequence length="349" mass="38475">MITIQEQLFSAMAAAASTSAKAAYQTIDYGLNPTPALPVDEGNQSFRLTLSGILGSISIACWVVLLVPQLIDQWKLKSSEGVSLLFLTAWFLGDLANLLGALWAHLLRNVVLLAVWFVFADALELSSAIYYRFLHHKSSYGRRSHPNEDVTECPVDEDEAEFTADNVPLLSNSLSTSAAPILEGNPPVAALPLRKTPNKWVHFGVPILAVCLAGFIGYIFSSNDDSNDVNDRNDDGLALGPQILGYISALLYLSARIPQIIQNYKKRSVHGLSLLFFIYSTMGNVTYAFQIILYSSDRGYILLNLSWLLGSLGTVFQDAIIFAQFYMYRERPKTHSASQILSEANDTPI</sequence>
<dbReference type="InterPro" id="IPR006603">
    <property type="entry name" value="PQ-loop_rpt"/>
</dbReference>
<name>A0AAD7QQS4_9ASCO</name>
<keyword evidence="9" id="KW-1185">Reference proteome</keyword>
<dbReference type="GO" id="GO:0015174">
    <property type="term" value="F:basic amino acid transmembrane transporter activity"/>
    <property type="evidence" value="ECO:0007669"/>
    <property type="project" value="UniProtKB-ARBA"/>
</dbReference>
<evidence type="ECO:0000256" key="1">
    <source>
        <dbReference type="ARBA" id="ARBA00004141"/>
    </source>
</evidence>
<dbReference type="EMBL" id="JARPMG010000006">
    <property type="protein sequence ID" value="KAJ8099719.1"/>
    <property type="molecule type" value="Genomic_DNA"/>
</dbReference>
<evidence type="ECO:0000256" key="2">
    <source>
        <dbReference type="ARBA" id="ARBA00022692"/>
    </source>
</evidence>
<feature type="transmembrane region" description="Helical" evidence="7">
    <location>
        <begin position="83"/>
        <end position="104"/>
    </location>
</feature>
<feature type="transmembrane region" description="Helical" evidence="7">
    <location>
        <begin position="46"/>
        <end position="71"/>
    </location>
</feature>
<evidence type="ECO:0000256" key="3">
    <source>
        <dbReference type="ARBA" id="ARBA00022989"/>
    </source>
</evidence>
<dbReference type="AlphaFoldDB" id="A0AAD7QQS4"/>
<keyword evidence="4 7" id="KW-0472">Membrane</keyword>
<evidence type="ECO:0000256" key="7">
    <source>
        <dbReference type="SAM" id="Phobius"/>
    </source>
</evidence>
<dbReference type="GeneID" id="80879316"/>
<dbReference type="PANTHER" id="PTHR16201:SF44">
    <property type="entry name" value="SEVEN TRANSMEMBRANE PROTEIN 1"/>
    <property type="match status" value="1"/>
</dbReference>
<comment type="similarity">
    <text evidence="5">Belongs to the laat-1 family.</text>
</comment>
<keyword evidence="2 7" id="KW-0812">Transmembrane</keyword>
<comment type="caution">
    <text evidence="8">The sequence shown here is derived from an EMBL/GenBank/DDBJ whole genome shotgun (WGS) entry which is preliminary data.</text>
</comment>
<dbReference type="FunFam" id="1.20.1280.290:FF:000012">
    <property type="entry name" value="Vacuolar membrane PQ loop repeat protein"/>
    <property type="match status" value="1"/>
</dbReference>
<dbReference type="GO" id="GO:0034486">
    <property type="term" value="P:vacuolar transmembrane transport"/>
    <property type="evidence" value="ECO:0007669"/>
    <property type="project" value="UniProtKB-ARBA"/>
</dbReference>
<evidence type="ECO:0000256" key="5">
    <source>
        <dbReference type="ARBA" id="ARBA00038039"/>
    </source>
</evidence>
<feature type="transmembrane region" description="Helical" evidence="7">
    <location>
        <begin position="274"/>
        <end position="293"/>
    </location>
</feature>
<evidence type="ECO:0000313" key="9">
    <source>
        <dbReference type="Proteomes" id="UP001217417"/>
    </source>
</evidence>
<reference evidence="8" key="1">
    <citation type="submission" date="2023-03" db="EMBL/GenBank/DDBJ databases">
        <title>Near-Complete genome sequence of Lipomyces tetrasporous NRRL Y-64009, an oleaginous yeast capable of growing on lignocellulosic hydrolysates.</title>
        <authorList>
            <consortium name="Lawrence Berkeley National Laboratory"/>
            <person name="Jagtap S.S."/>
            <person name="Liu J.-J."/>
            <person name="Walukiewicz H.E."/>
            <person name="Pangilinan J."/>
            <person name="Lipzen A."/>
            <person name="Ahrendt S."/>
            <person name="Koriabine M."/>
            <person name="Cobaugh K."/>
            <person name="Salamov A."/>
            <person name="Yoshinaga Y."/>
            <person name="Ng V."/>
            <person name="Daum C."/>
            <person name="Grigoriev I.V."/>
            <person name="Slininger P.J."/>
            <person name="Dien B.S."/>
            <person name="Jin Y.-S."/>
            <person name="Rao C.V."/>
        </authorList>
    </citation>
    <scope>NUCLEOTIDE SEQUENCE</scope>
    <source>
        <strain evidence="8">NRRL Y-64009</strain>
    </source>
</reference>
<dbReference type="InterPro" id="IPR051415">
    <property type="entry name" value="LAAT-1"/>
</dbReference>
<feature type="transmembrane region" description="Helical" evidence="7">
    <location>
        <begin position="110"/>
        <end position="133"/>
    </location>
</feature>
<dbReference type="FunFam" id="1.20.1280.290:FF:000009">
    <property type="entry name" value="PQ loop repeat family protein"/>
    <property type="match status" value="1"/>
</dbReference>
<evidence type="ECO:0000313" key="8">
    <source>
        <dbReference type="EMBL" id="KAJ8099719.1"/>
    </source>
</evidence>
<evidence type="ECO:0000256" key="4">
    <source>
        <dbReference type="ARBA" id="ARBA00023136"/>
    </source>
</evidence>
<dbReference type="Proteomes" id="UP001217417">
    <property type="component" value="Unassembled WGS sequence"/>
</dbReference>
<organism evidence="8 9">
    <name type="scientific">Lipomyces tetrasporus</name>
    <dbReference type="NCBI Taxonomy" id="54092"/>
    <lineage>
        <taxon>Eukaryota</taxon>
        <taxon>Fungi</taxon>
        <taxon>Dikarya</taxon>
        <taxon>Ascomycota</taxon>
        <taxon>Saccharomycotina</taxon>
        <taxon>Lipomycetes</taxon>
        <taxon>Lipomycetales</taxon>
        <taxon>Lipomycetaceae</taxon>
        <taxon>Lipomyces</taxon>
    </lineage>
</organism>
<comment type="catalytic activity">
    <reaction evidence="6">
        <text>L-histidine(out) + L-arginine(in) = L-histidine(in) + L-arginine(out)</text>
        <dbReference type="Rhea" id="RHEA:71063"/>
        <dbReference type="ChEBI" id="CHEBI:32682"/>
        <dbReference type="ChEBI" id="CHEBI:57595"/>
    </reaction>
</comment>
<protein>
    <submittedName>
        <fullName evidence="8">PQ loop repeat-domain-containing protein</fullName>
    </submittedName>
</protein>
<dbReference type="RefSeq" id="XP_056043169.1">
    <property type="nucleotide sequence ID" value="XM_056184150.1"/>
</dbReference>
<feature type="transmembrane region" description="Helical" evidence="7">
    <location>
        <begin position="236"/>
        <end position="253"/>
    </location>
</feature>
<feature type="transmembrane region" description="Helical" evidence="7">
    <location>
        <begin position="200"/>
        <end position="221"/>
    </location>
</feature>
<dbReference type="GO" id="GO:0098852">
    <property type="term" value="C:lytic vacuole membrane"/>
    <property type="evidence" value="ECO:0007669"/>
    <property type="project" value="UniProtKB-ARBA"/>
</dbReference>
<proteinExistence type="inferred from homology"/>
<dbReference type="PANTHER" id="PTHR16201">
    <property type="entry name" value="SEVEN TRANSMEMBRANE PROTEIN 1-RELATED"/>
    <property type="match status" value="1"/>
</dbReference>
<dbReference type="SMART" id="SM00679">
    <property type="entry name" value="CTNS"/>
    <property type="match status" value="2"/>
</dbReference>
<gene>
    <name evidence="8" type="ORF">POJ06DRAFT_115618</name>
</gene>
<evidence type="ECO:0000256" key="6">
    <source>
        <dbReference type="ARBA" id="ARBA00050768"/>
    </source>
</evidence>
<accession>A0AAD7QQS4</accession>
<dbReference type="Gene3D" id="1.20.1280.290">
    <property type="match status" value="2"/>
</dbReference>
<dbReference type="Pfam" id="PF04193">
    <property type="entry name" value="PQ-loop"/>
    <property type="match status" value="2"/>
</dbReference>
<keyword evidence="3 7" id="KW-1133">Transmembrane helix</keyword>
<feature type="transmembrane region" description="Helical" evidence="7">
    <location>
        <begin position="305"/>
        <end position="328"/>
    </location>
</feature>